<organism evidence="1 2">
    <name type="scientific">Homoserinimonas aerilata</name>
    <dbReference type="NCBI Taxonomy" id="1162970"/>
    <lineage>
        <taxon>Bacteria</taxon>
        <taxon>Bacillati</taxon>
        <taxon>Actinomycetota</taxon>
        <taxon>Actinomycetes</taxon>
        <taxon>Micrococcales</taxon>
        <taxon>Microbacteriaceae</taxon>
        <taxon>Homoserinimonas</taxon>
    </lineage>
</organism>
<comment type="caution">
    <text evidence="1">The sequence shown here is derived from an EMBL/GenBank/DDBJ whole genome shotgun (WGS) entry which is preliminary data.</text>
</comment>
<dbReference type="AlphaFoldDB" id="A0A542XX75"/>
<dbReference type="EMBL" id="VFOM01000005">
    <property type="protein sequence ID" value="TQL40446.1"/>
    <property type="molecule type" value="Genomic_DNA"/>
</dbReference>
<proteinExistence type="predicted"/>
<gene>
    <name evidence="1" type="ORF">FB562_2655</name>
</gene>
<name>A0A542XX75_9MICO</name>
<accession>A0A542XX75</accession>
<sequence length="345" mass="37380">MNKRAISTVLDALPDALHAVAHPGRDSIELELSGGRVILRPVWAGQGFPRDLHAALHRLQAEPSEGVVMVARQFSRGARRELAELGHNWADETGSAWISLPSVVVTTSGRGEPKPKPQREGWTRASALIAETLLSAALKSGSKPNGLIATGDMVAEHAGVSAGRTAQVLQSFDARGYTRKEGGDRGPTARRLLADSSRLLSDWAGWHRQQRSEGILMHALWPGAHDFASTELGAIVATPDWAVTDWLAADMRAPMVSDVQTVSVYVDANTFDADLERRATMAGLRRVESGERVRLLRADGVVLKDAEMLNGIRVVSPIRLYGDLLRLGGRGEDAAEHLRRIAIGW</sequence>
<reference evidence="1 2" key="1">
    <citation type="submission" date="2019-06" db="EMBL/GenBank/DDBJ databases">
        <title>Sequencing the genomes of 1000 actinobacteria strains.</title>
        <authorList>
            <person name="Klenk H.-P."/>
        </authorList>
    </citation>
    <scope>NUCLEOTIDE SEQUENCE [LARGE SCALE GENOMIC DNA]</scope>
    <source>
        <strain evidence="1 2">DSM 26477</strain>
    </source>
</reference>
<protein>
    <submittedName>
        <fullName evidence="1">Transcriptional regulator with AbiEi antitoxin domain of type IV toxin-antitoxin system</fullName>
    </submittedName>
</protein>
<dbReference type="Pfam" id="PF09952">
    <property type="entry name" value="AbiEi_2"/>
    <property type="match status" value="1"/>
</dbReference>
<evidence type="ECO:0000313" key="2">
    <source>
        <dbReference type="Proteomes" id="UP000317998"/>
    </source>
</evidence>
<evidence type="ECO:0000313" key="1">
    <source>
        <dbReference type="EMBL" id="TQL40446.1"/>
    </source>
</evidence>
<dbReference type="InterPro" id="IPR019238">
    <property type="entry name" value="AbiEi_2"/>
</dbReference>
<dbReference type="Proteomes" id="UP000317998">
    <property type="component" value="Unassembled WGS sequence"/>
</dbReference>
<keyword evidence="2" id="KW-1185">Reference proteome</keyword>